<dbReference type="InterPro" id="IPR045864">
    <property type="entry name" value="aa-tRNA-synth_II/BPL/LPL"/>
</dbReference>
<accession>A0ABR7IQA6</accession>
<dbReference type="PANTHER" id="PTHR12835">
    <property type="entry name" value="BIOTIN PROTEIN LIGASE"/>
    <property type="match status" value="1"/>
</dbReference>
<dbReference type="GO" id="GO:0004077">
    <property type="term" value="F:biotin--[biotin carboxyl-carrier protein] ligase activity"/>
    <property type="evidence" value="ECO:0007669"/>
    <property type="project" value="UniProtKB-EC"/>
</dbReference>
<sequence length="302" mass="34221">MKEKILELLKQSNEYHSGEELSQRFGVTRAAVWKSIKQLEALGYVIESKTRKGYRLVGTPDILFESELTDLLHSKFLSYSIHHLTNTSSTNDFAKQLAEQNQPEGHVVISEYQTKGRGKKHSQWEAAPGKGIYLSVVLRPEIGVMQLPKLTICVQTAVCLALEQVTQEKIQCQWPYSLYCHGKKLCGILLESFGSIEQLDYTIAGIGIQVNADEDELPDGMTSLLLVTQREQDRKQLAAAVLNHLDIIYHQFCQGQFGSVFQQYWHHYSFQSMPEGDWEYAGIAEDYTLQAVEQNTGKTICL</sequence>
<name>A0ABR7IQA6_9CLOT</name>
<dbReference type="Pfam" id="PF03099">
    <property type="entry name" value="BPL_LplA_LipB"/>
    <property type="match status" value="1"/>
</dbReference>
<keyword evidence="1 3" id="KW-0436">Ligase</keyword>
<feature type="domain" description="BPL/LPL catalytic" evidence="2">
    <location>
        <begin position="66"/>
        <end position="253"/>
    </location>
</feature>
<organism evidence="3 4">
    <name type="scientific">Clostridium facile</name>
    <dbReference type="NCBI Taxonomy" id="2763035"/>
    <lineage>
        <taxon>Bacteria</taxon>
        <taxon>Bacillati</taxon>
        <taxon>Bacillota</taxon>
        <taxon>Clostridia</taxon>
        <taxon>Eubacteriales</taxon>
        <taxon>Clostridiaceae</taxon>
        <taxon>Clostridium</taxon>
    </lineage>
</organism>
<dbReference type="CDD" id="cd16442">
    <property type="entry name" value="BPL"/>
    <property type="match status" value="1"/>
</dbReference>
<comment type="caution">
    <text evidence="3">The sequence shown here is derived from an EMBL/GenBank/DDBJ whole genome shotgun (WGS) entry which is preliminary data.</text>
</comment>
<protein>
    <submittedName>
        <fullName evidence="3">Biotin--[acetyl-CoA-carboxylase] ligase</fullName>
        <ecNumber evidence="3">6.3.4.15</ecNumber>
    </submittedName>
</protein>
<dbReference type="InterPro" id="IPR036388">
    <property type="entry name" value="WH-like_DNA-bd_sf"/>
</dbReference>
<dbReference type="Pfam" id="PF08279">
    <property type="entry name" value="HTH_11"/>
    <property type="match status" value="1"/>
</dbReference>
<dbReference type="InterPro" id="IPR036390">
    <property type="entry name" value="WH_DNA-bd_sf"/>
</dbReference>
<reference evidence="3 4" key="1">
    <citation type="submission" date="2020-08" db="EMBL/GenBank/DDBJ databases">
        <title>Genome public.</title>
        <authorList>
            <person name="Liu C."/>
            <person name="Sun Q."/>
        </authorList>
    </citation>
    <scope>NUCLEOTIDE SEQUENCE [LARGE SCALE GENOMIC DNA]</scope>
    <source>
        <strain evidence="3 4">NSJ-27</strain>
    </source>
</reference>
<dbReference type="PANTHER" id="PTHR12835:SF5">
    <property type="entry name" value="BIOTIN--PROTEIN LIGASE"/>
    <property type="match status" value="1"/>
</dbReference>
<dbReference type="EMBL" id="JACOQK010000001">
    <property type="protein sequence ID" value="MBC5787335.1"/>
    <property type="molecule type" value="Genomic_DNA"/>
</dbReference>
<dbReference type="EC" id="6.3.4.15" evidence="3"/>
<dbReference type="InterPro" id="IPR013196">
    <property type="entry name" value="HTH_11"/>
</dbReference>
<evidence type="ECO:0000313" key="3">
    <source>
        <dbReference type="EMBL" id="MBC5787335.1"/>
    </source>
</evidence>
<dbReference type="Gene3D" id="3.30.930.10">
    <property type="entry name" value="Bira Bifunctional Protein, Domain 2"/>
    <property type="match status" value="1"/>
</dbReference>
<proteinExistence type="predicted"/>
<evidence type="ECO:0000256" key="1">
    <source>
        <dbReference type="ARBA" id="ARBA00022598"/>
    </source>
</evidence>
<evidence type="ECO:0000259" key="2">
    <source>
        <dbReference type="PROSITE" id="PS51733"/>
    </source>
</evidence>
<evidence type="ECO:0000313" key="4">
    <source>
        <dbReference type="Proteomes" id="UP000649151"/>
    </source>
</evidence>
<dbReference type="Proteomes" id="UP000649151">
    <property type="component" value="Unassembled WGS sequence"/>
</dbReference>
<keyword evidence="4" id="KW-1185">Reference proteome</keyword>
<dbReference type="RefSeq" id="WP_069989034.1">
    <property type="nucleotide sequence ID" value="NZ_JACOQK010000001.1"/>
</dbReference>
<dbReference type="PROSITE" id="PS51733">
    <property type="entry name" value="BPL_LPL_CATALYTIC"/>
    <property type="match status" value="1"/>
</dbReference>
<gene>
    <name evidence="3" type="ORF">H8Z77_04745</name>
</gene>
<dbReference type="NCBIfam" id="TIGR00121">
    <property type="entry name" value="birA_ligase"/>
    <property type="match status" value="1"/>
</dbReference>
<dbReference type="InterPro" id="IPR004143">
    <property type="entry name" value="BPL_LPL_catalytic"/>
</dbReference>
<dbReference type="InterPro" id="IPR004408">
    <property type="entry name" value="Biotin_CoA_COase_ligase"/>
</dbReference>
<dbReference type="SUPFAM" id="SSF55681">
    <property type="entry name" value="Class II aaRS and biotin synthetases"/>
    <property type="match status" value="1"/>
</dbReference>
<dbReference type="SUPFAM" id="SSF46785">
    <property type="entry name" value="Winged helix' DNA-binding domain"/>
    <property type="match status" value="1"/>
</dbReference>
<dbReference type="Gene3D" id="1.10.10.10">
    <property type="entry name" value="Winged helix-like DNA-binding domain superfamily/Winged helix DNA-binding domain"/>
    <property type="match status" value="1"/>
</dbReference>